<gene>
    <name evidence="3" type="ORF">K875_00371</name>
</gene>
<evidence type="ECO:0000313" key="3">
    <source>
        <dbReference type="EMBL" id="KBZ67826.1"/>
    </source>
</evidence>
<evidence type="ECO:0000256" key="2">
    <source>
        <dbReference type="SAM" id="Phobius"/>
    </source>
</evidence>
<feature type="region of interest" description="Disordered" evidence="1">
    <location>
        <begin position="33"/>
        <end position="63"/>
    </location>
</feature>
<dbReference type="EMBL" id="JLXW01000002">
    <property type="protein sequence ID" value="KBZ67826.1"/>
    <property type="molecule type" value="Genomic_DNA"/>
</dbReference>
<evidence type="ECO:0000256" key="1">
    <source>
        <dbReference type="SAM" id="MobiDB-lite"/>
    </source>
</evidence>
<feature type="transmembrane region" description="Helical" evidence="2">
    <location>
        <begin position="68"/>
        <end position="90"/>
    </location>
</feature>
<accession>A0A051UGV4</accession>
<feature type="compositionally biased region" description="Pro residues" evidence="1">
    <location>
        <begin position="36"/>
        <end position="50"/>
    </location>
</feature>
<sequence length="215" mass="22056">MIAHRSVSCSTCSEVCERWPGKRFQLLGGRMVRDLPPAPGEGPTTGPPPGSTHWAPVLPTQPPPRPRAWPAIALSVIAVLLGTAALVVSLTRPASSRSSVSSTTSTPPSYKAEQSAAAHQQLCSAFRLASDSVKTDSSGDRALGRIALTNSAALLDSAVAPALPSAQAGEARALANAYRTAAAVASTAAADDPRWQASVNDVNAKSDALLATCHS</sequence>
<keyword evidence="2" id="KW-1133">Transmembrane helix</keyword>
<dbReference type="HOGENOM" id="CLU_106270_0_0_11"/>
<comment type="caution">
    <text evidence="3">The sequence shown here is derived from an EMBL/GenBank/DDBJ whole genome shotgun (WGS) entry which is preliminary data.</text>
</comment>
<organism evidence="3 4">
    <name type="scientific">Mycobacterium [tuberculosis] TKK-01-0051</name>
    <dbReference type="NCBI Taxonomy" id="1324261"/>
    <lineage>
        <taxon>Bacteria</taxon>
        <taxon>Bacillati</taxon>
        <taxon>Actinomycetota</taxon>
        <taxon>Actinomycetes</taxon>
        <taxon>Mycobacteriales</taxon>
        <taxon>Mycobacteriaceae</taxon>
        <taxon>Mycobacterium</taxon>
        <taxon>Mycobacterium avium complex (MAC)</taxon>
    </lineage>
</organism>
<dbReference type="AlphaFoldDB" id="A0A051UGV4"/>
<evidence type="ECO:0000313" key="4">
    <source>
        <dbReference type="Proteomes" id="UP000025947"/>
    </source>
</evidence>
<keyword evidence="4" id="KW-1185">Reference proteome</keyword>
<protein>
    <recommendedName>
        <fullName evidence="5">Alanine and proline rich membrane protein</fullName>
    </recommendedName>
</protein>
<name>A0A051UGV4_9MYCO</name>
<dbReference type="Proteomes" id="UP000025947">
    <property type="component" value="Unassembled WGS sequence"/>
</dbReference>
<keyword evidence="2" id="KW-0472">Membrane</keyword>
<proteinExistence type="predicted"/>
<keyword evidence="2" id="KW-0812">Transmembrane</keyword>
<evidence type="ECO:0008006" key="5">
    <source>
        <dbReference type="Google" id="ProtNLM"/>
    </source>
</evidence>
<reference evidence="3 4" key="1">
    <citation type="submission" date="2014-04" db="EMBL/GenBank/DDBJ databases">
        <title>The Genome Sequence of Mycobacterium tuberculosis TKK-01-0051.</title>
        <authorList>
            <consortium name="The Broad Institute Genomics Platform"/>
            <consortium name="The Broad Institute Genome Sequencing Center for Infectious Disease"/>
            <person name="Earl A.M."/>
            <person name="Cohen K."/>
            <person name="Pym A."/>
            <person name="Bishai W."/>
            <person name="Maharaj K."/>
            <person name="Desjardins C."/>
            <person name="Abeel T."/>
            <person name="Young S."/>
            <person name="Zeng Q."/>
            <person name="Gargeya S."/>
            <person name="Abouelleil A."/>
            <person name="Alvarado L."/>
            <person name="Chapman S.B."/>
            <person name="Gainer-Dewar J."/>
            <person name="Goldberg J."/>
            <person name="Griggs A."/>
            <person name="Gujja S."/>
            <person name="Hansen M."/>
            <person name="Howarth C."/>
            <person name="Imamovic A."/>
            <person name="Larimer J."/>
            <person name="Murphy C."/>
            <person name="Naylor J."/>
            <person name="Pearson M."/>
            <person name="Poon T.W."/>
            <person name="Priest M."/>
            <person name="Roberts A."/>
            <person name="Saif S."/>
            <person name="Shea T."/>
            <person name="Sykes S."/>
            <person name="Wortman J."/>
            <person name="Nusbaum C."/>
            <person name="Birren B."/>
        </authorList>
    </citation>
    <scope>NUCLEOTIDE SEQUENCE [LARGE SCALE GENOMIC DNA]</scope>
    <source>
        <strain evidence="3 4">TKK-01-0051</strain>
    </source>
</reference>